<dbReference type="NCBIfam" id="TIGR02745">
    <property type="entry name" value="ccoG_rdxA_fixG"/>
    <property type="match status" value="1"/>
</dbReference>
<dbReference type="Pfam" id="PF11614">
    <property type="entry name" value="FixG_C"/>
    <property type="match status" value="1"/>
</dbReference>
<feature type="transmembrane region" description="Helical" evidence="7">
    <location>
        <begin position="85"/>
        <end position="104"/>
    </location>
</feature>
<dbReference type="PROSITE" id="PS00198">
    <property type="entry name" value="4FE4S_FER_1"/>
    <property type="match status" value="1"/>
</dbReference>
<name>A0A2V3ZW93_9BACT</name>
<dbReference type="Gene3D" id="2.60.40.10">
    <property type="entry name" value="Immunoglobulins"/>
    <property type="match status" value="1"/>
</dbReference>
<dbReference type="PROSITE" id="PS51379">
    <property type="entry name" value="4FE4S_FER_2"/>
    <property type="match status" value="1"/>
</dbReference>
<feature type="domain" description="4Fe-4S ferredoxin-type" evidence="8">
    <location>
        <begin position="259"/>
        <end position="287"/>
    </location>
</feature>
<dbReference type="InterPro" id="IPR013783">
    <property type="entry name" value="Ig-like_fold"/>
</dbReference>
<dbReference type="GO" id="GO:0046872">
    <property type="term" value="F:metal ion binding"/>
    <property type="evidence" value="ECO:0007669"/>
    <property type="project" value="UniProtKB-KW"/>
</dbReference>
<keyword evidence="5" id="KW-0408">Iron</keyword>
<keyword evidence="1" id="KW-0813">Transport</keyword>
<evidence type="ECO:0000256" key="7">
    <source>
        <dbReference type="SAM" id="Phobius"/>
    </source>
</evidence>
<dbReference type="InterPro" id="IPR014116">
    <property type="entry name" value="Cyt_c_oxidase_cbb3_FixG"/>
</dbReference>
<organism evidence="9 10">
    <name type="scientific">Marinifilum breve</name>
    <dbReference type="NCBI Taxonomy" id="2184082"/>
    <lineage>
        <taxon>Bacteria</taxon>
        <taxon>Pseudomonadati</taxon>
        <taxon>Bacteroidota</taxon>
        <taxon>Bacteroidia</taxon>
        <taxon>Marinilabiliales</taxon>
        <taxon>Marinifilaceae</taxon>
    </lineage>
</organism>
<dbReference type="SUPFAM" id="SSF54862">
    <property type="entry name" value="4Fe-4S ferredoxins"/>
    <property type="match status" value="1"/>
</dbReference>
<keyword evidence="2" id="KW-0004">4Fe-4S</keyword>
<keyword evidence="3" id="KW-0479">Metal-binding</keyword>
<keyword evidence="6" id="KW-0411">Iron-sulfur</keyword>
<dbReference type="Pfam" id="PF13746">
    <property type="entry name" value="Fer4_18"/>
    <property type="match status" value="1"/>
</dbReference>
<protein>
    <submittedName>
        <fullName evidence="9">Cytochrome c oxidase accessory protein CcoG</fullName>
    </submittedName>
</protein>
<dbReference type="GO" id="GO:0051539">
    <property type="term" value="F:4 iron, 4 sulfur cluster binding"/>
    <property type="evidence" value="ECO:0007669"/>
    <property type="project" value="UniProtKB-KW"/>
</dbReference>
<keyword evidence="7" id="KW-0812">Transmembrane</keyword>
<feature type="transmembrane region" description="Helical" evidence="7">
    <location>
        <begin position="160"/>
        <end position="180"/>
    </location>
</feature>
<evidence type="ECO:0000313" key="9">
    <source>
        <dbReference type="EMBL" id="PXY00742.1"/>
    </source>
</evidence>
<evidence type="ECO:0000259" key="8">
    <source>
        <dbReference type="PROSITE" id="PS51379"/>
    </source>
</evidence>
<dbReference type="RefSeq" id="WP_110361108.1">
    <property type="nucleotide sequence ID" value="NZ_QFLI01000005.1"/>
</dbReference>
<feature type="transmembrane region" description="Helical" evidence="7">
    <location>
        <begin position="196"/>
        <end position="213"/>
    </location>
</feature>
<dbReference type="InterPro" id="IPR032879">
    <property type="entry name" value="FixG_C"/>
</dbReference>
<evidence type="ECO:0000256" key="6">
    <source>
        <dbReference type="ARBA" id="ARBA00023014"/>
    </source>
</evidence>
<accession>A0A2V3ZW93</accession>
<keyword evidence="7" id="KW-1133">Transmembrane helix</keyword>
<dbReference type="PANTHER" id="PTHR30176:SF3">
    <property type="entry name" value="FERREDOXIN-TYPE PROTEIN NAPH"/>
    <property type="match status" value="1"/>
</dbReference>
<dbReference type="InterPro" id="IPR017896">
    <property type="entry name" value="4Fe4S_Fe-S-bd"/>
</dbReference>
<evidence type="ECO:0000256" key="5">
    <source>
        <dbReference type="ARBA" id="ARBA00023004"/>
    </source>
</evidence>
<proteinExistence type="predicted"/>
<dbReference type="GO" id="GO:0005886">
    <property type="term" value="C:plasma membrane"/>
    <property type="evidence" value="ECO:0007669"/>
    <property type="project" value="TreeGrafter"/>
</dbReference>
<evidence type="ECO:0000256" key="2">
    <source>
        <dbReference type="ARBA" id="ARBA00022485"/>
    </source>
</evidence>
<reference evidence="9 10" key="1">
    <citation type="submission" date="2018-05" db="EMBL/GenBank/DDBJ databases">
        <title>Marinifilum breve JC075T sp. nov., a marine bacterium isolated from Yongle Blue Hole in the South China Sea.</title>
        <authorList>
            <person name="Fu T."/>
        </authorList>
    </citation>
    <scope>NUCLEOTIDE SEQUENCE [LARGE SCALE GENOMIC DNA]</scope>
    <source>
        <strain evidence="9 10">JC075</strain>
    </source>
</reference>
<feature type="transmembrane region" description="Helical" evidence="7">
    <location>
        <begin position="337"/>
        <end position="355"/>
    </location>
</feature>
<evidence type="ECO:0000256" key="4">
    <source>
        <dbReference type="ARBA" id="ARBA00022982"/>
    </source>
</evidence>
<keyword evidence="4" id="KW-0249">Electron transport</keyword>
<dbReference type="AlphaFoldDB" id="A0A2V3ZW93"/>
<dbReference type="Proteomes" id="UP000248079">
    <property type="component" value="Unassembled WGS sequence"/>
</dbReference>
<evidence type="ECO:0000256" key="3">
    <source>
        <dbReference type="ARBA" id="ARBA00022723"/>
    </source>
</evidence>
<keyword evidence="7" id="KW-0472">Membrane</keyword>
<keyword evidence="10" id="KW-1185">Reference proteome</keyword>
<evidence type="ECO:0000313" key="10">
    <source>
        <dbReference type="Proteomes" id="UP000248079"/>
    </source>
</evidence>
<comment type="caution">
    <text evidence="9">The sequence shown here is derived from an EMBL/GenBank/DDBJ whole genome shotgun (WGS) entry which is preliminary data.</text>
</comment>
<dbReference type="InterPro" id="IPR017900">
    <property type="entry name" value="4Fe4S_Fe_S_CS"/>
</dbReference>
<sequence>MAPENPYNTYRDQLATLNDSGKRRWVYAQKPKGKLYNYRNIVSYTLLALMFGLPFVKVGGEPLFLLNVLERKFILFGVRFWPQDFHIFLFSMITLFVFIVFFTVSYGRIWCGWTCPQTVFMEFIFRKIEYLIEGSHQEQRKLDAQSFNFEKFWKKSLKAILFYAICFLITNTFLSYIIGIDELWKIINDPISEHKVGFTVALAFSGAMYFVFAKLREQVCGMICPYGRLQGVLLDSNTIVVAYDYKRGEERAPLEAGEDREEEGKGDCIDCYQCVDVCPTGIDVRDGTQLECINCTACIDECNSVMEWVGKPKGLIRFDSEKNIAEGKKNNWPVRKIAYTIVLTALIGVVIGLFASRTDLEAIILRTPGLMFQQQDNGKISNMYNFKVVNKTTEEVPIHFKIMDHEGEIKVIGEELKADASSIREGVFFAILPKSEIKGDKVPISIGVYADQKLIEEVELTFVGPN</sequence>
<dbReference type="EMBL" id="QFLI01000005">
    <property type="protein sequence ID" value="PXY00742.1"/>
    <property type="molecule type" value="Genomic_DNA"/>
</dbReference>
<dbReference type="Pfam" id="PF12801">
    <property type="entry name" value="Fer4_5"/>
    <property type="match status" value="1"/>
</dbReference>
<dbReference type="OrthoDB" id="9811700at2"/>
<dbReference type="PANTHER" id="PTHR30176">
    <property type="entry name" value="FERREDOXIN-TYPE PROTEIN NAPH"/>
    <property type="match status" value="1"/>
</dbReference>
<dbReference type="InterPro" id="IPR051684">
    <property type="entry name" value="Electron_Trans/Redox"/>
</dbReference>
<gene>
    <name evidence="9" type="primary">ccoG</name>
    <name evidence="9" type="ORF">DF185_12605</name>
</gene>
<evidence type="ECO:0000256" key="1">
    <source>
        <dbReference type="ARBA" id="ARBA00022448"/>
    </source>
</evidence>
<feature type="transmembrane region" description="Helical" evidence="7">
    <location>
        <begin position="41"/>
        <end position="65"/>
    </location>
</feature>